<feature type="region of interest" description="Disordered" evidence="1">
    <location>
        <begin position="18"/>
        <end position="61"/>
    </location>
</feature>
<feature type="compositionally biased region" description="Low complexity" evidence="1">
    <location>
        <begin position="37"/>
        <end position="51"/>
    </location>
</feature>
<sequence>MASRRKAKVSRLEQVLARGELVRAEAEAPGSPRGSFSLPGSPNTSLTTTGPSPSPSIRKADGFTSAFEADIASVAHKVDASSKGGVREGIEQGNKSPTSTVSSAAVGSSVGSLLQEMEKLMIEILEDSLWASEGLHAAEDAEFEEEIKGLTAEELLVKIVNMSMEAEKDCIELAKMTDAMNKVLKGYDDVGT</sequence>
<reference evidence="2 3" key="1">
    <citation type="journal article" date="2024" name="Nat. Commun.">
        <title>Phylogenomics reveals the evolutionary origins of lichenization in chlorophyte algae.</title>
        <authorList>
            <person name="Puginier C."/>
            <person name="Libourel C."/>
            <person name="Otte J."/>
            <person name="Skaloud P."/>
            <person name="Haon M."/>
            <person name="Grisel S."/>
            <person name="Petersen M."/>
            <person name="Berrin J.G."/>
            <person name="Delaux P.M."/>
            <person name="Dal Grande F."/>
            <person name="Keller J."/>
        </authorList>
    </citation>
    <scope>NUCLEOTIDE SEQUENCE [LARGE SCALE GENOMIC DNA]</scope>
    <source>
        <strain evidence="2 3">SAG 216-7</strain>
    </source>
</reference>
<protein>
    <submittedName>
        <fullName evidence="2">Uncharacterized protein</fullName>
    </submittedName>
</protein>
<dbReference type="EMBL" id="JALJOT010000004">
    <property type="protein sequence ID" value="KAK9915627.1"/>
    <property type="molecule type" value="Genomic_DNA"/>
</dbReference>
<name>A0ABR2YVF0_9CHLO</name>
<organism evidence="2 3">
    <name type="scientific">Coccomyxa subellipsoidea</name>
    <dbReference type="NCBI Taxonomy" id="248742"/>
    <lineage>
        <taxon>Eukaryota</taxon>
        <taxon>Viridiplantae</taxon>
        <taxon>Chlorophyta</taxon>
        <taxon>core chlorophytes</taxon>
        <taxon>Trebouxiophyceae</taxon>
        <taxon>Trebouxiophyceae incertae sedis</taxon>
        <taxon>Coccomyxaceae</taxon>
        <taxon>Coccomyxa</taxon>
    </lineage>
</organism>
<feature type="region of interest" description="Disordered" evidence="1">
    <location>
        <begin position="82"/>
        <end position="103"/>
    </location>
</feature>
<evidence type="ECO:0000256" key="1">
    <source>
        <dbReference type="SAM" id="MobiDB-lite"/>
    </source>
</evidence>
<gene>
    <name evidence="2" type="ORF">WJX75_001682</name>
</gene>
<dbReference type="Proteomes" id="UP001491310">
    <property type="component" value="Unassembled WGS sequence"/>
</dbReference>
<accession>A0ABR2YVF0</accession>
<evidence type="ECO:0000313" key="3">
    <source>
        <dbReference type="Proteomes" id="UP001491310"/>
    </source>
</evidence>
<proteinExistence type="predicted"/>
<keyword evidence="3" id="KW-1185">Reference proteome</keyword>
<comment type="caution">
    <text evidence="2">The sequence shown here is derived from an EMBL/GenBank/DDBJ whole genome shotgun (WGS) entry which is preliminary data.</text>
</comment>
<evidence type="ECO:0000313" key="2">
    <source>
        <dbReference type="EMBL" id="KAK9915627.1"/>
    </source>
</evidence>